<name>A0A1G6DE74_9BACT</name>
<reference evidence="1 2" key="1">
    <citation type="submission" date="2016-10" db="EMBL/GenBank/DDBJ databases">
        <authorList>
            <person name="de Groot N.N."/>
        </authorList>
    </citation>
    <scope>NUCLEOTIDE SEQUENCE [LARGE SCALE GENOMIC DNA]</scope>
    <source>
        <strain evidence="1 2">ASO4-2</strain>
    </source>
</reference>
<evidence type="ECO:0000313" key="2">
    <source>
        <dbReference type="Proteomes" id="UP000198771"/>
    </source>
</evidence>
<sequence>MAEDNTHGSCMPSETLEKHKQVLKWEVLAHINRGPMASYEKLHRARFGNGWLVKYEFVGGRAKSGCFLVYVDDPRNEWVRGEEKLKSNIINYQHFPSQFLVIRQFEAHPGSFLTVAAGTRQMFWTQLLFVPAVDEEQQDIALGIEHDQNA</sequence>
<accession>A0A1G6DE74</accession>
<dbReference type="AlphaFoldDB" id="A0A1G6DE74"/>
<dbReference type="EMBL" id="FMXO01000011">
    <property type="protein sequence ID" value="SDB43421.1"/>
    <property type="molecule type" value="Genomic_DNA"/>
</dbReference>
<proteinExistence type="predicted"/>
<dbReference type="Proteomes" id="UP000198771">
    <property type="component" value="Unassembled WGS sequence"/>
</dbReference>
<dbReference type="STRING" id="617002.SAMN05660653_02101"/>
<keyword evidence="2" id="KW-1185">Reference proteome</keyword>
<gene>
    <name evidence="1" type="ORF">SAMN05660653_02101</name>
</gene>
<protein>
    <submittedName>
        <fullName evidence="1">Uncharacterized protein</fullName>
    </submittedName>
</protein>
<dbReference type="OrthoDB" id="9854329at2"/>
<organism evidence="1 2">
    <name type="scientific">Desulfonatronum thiosulfatophilum</name>
    <dbReference type="NCBI Taxonomy" id="617002"/>
    <lineage>
        <taxon>Bacteria</taxon>
        <taxon>Pseudomonadati</taxon>
        <taxon>Thermodesulfobacteriota</taxon>
        <taxon>Desulfovibrionia</taxon>
        <taxon>Desulfovibrionales</taxon>
        <taxon>Desulfonatronaceae</taxon>
        <taxon>Desulfonatronum</taxon>
    </lineage>
</organism>
<evidence type="ECO:0000313" key="1">
    <source>
        <dbReference type="EMBL" id="SDB43421.1"/>
    </source>
</evidence>
<dbReference type="RefSeq" id="WP_092121154.1">
    <property type="nucleotide sequence ID" value="NZ_FMXO01000011.1"/>
</dbReference>